<organism evidence="1">
    <name type="scientific">Chromera velia CCMP2878</name>
    <dbReference type="NCBI Taxonomy" id="1169474"/>
    <lineage>
        <taxon>Eukaryota</taxon>
        <taxon>Sar</taxon>
        <taxon>Alveolata</taxon>
        <taxon>Colpodellida</taxon>
        <taxon>Chromeraceae</taxon>
        <taxon>Chromera</taxon>
    </lineage>
</organism>
<reference evidence="1" key="1">
    <citation type="submission" date="2014-11" db="EMBL/GenBank/DDBJ databases">
        <authorList>
            <person name="Otto D Thomas"/>
            <person name="Naeem Raeece"/>
        </authorList>
    </citation>
    <scope>NUCLEOTIDE SEQUENCE</scope>
</reference>
<accession>A0A0G4HH01</accession>
<protein>
    <submittedName>
        <fullName evidence="1">Uncharacterized protein</fullName>
    </submittedName>
</protein>
<dbReference type="VEuPathDB" id="CryptoDB:Cvel_6816"/>
<dbReference type="EMBL" id="CDMZ01002672">
    <property type="protein sequence ID" value="CEM43387.1"/>
    <property type="molecule type" value="Genomic_DNA"/>
</dbReference>
<evidence type="ECO:0000313" key="1">
    <source>
        <dbReference type="EMBL" id="CEM43387.1"/>
    </source>
</evidence>
<dbReference type="AlphaFoldDB" id="A0A0G4HH01"/>
<proteinExistence type="predicted"/>
<name>A0A0G4HH01_9ALVE</name>
<gene>
    <name evidence="1" type="ORF">Cvel_6816</name>
</gene>
<sequence>MSELVLTLTCTHSKCGKVRRVKYLNQRNFEDLQENRELFKCALLNATRCADREDDENTTLREMDITKLAGFNRGVERKKLVEAGGQTGEEETEGALGNVVVSDENKVAEAGGQTEEEETEGAPGDVIVSDENKVAEVGRQTGEEQTEGAPGDVVVSDEVHAKAIFAYESDFKAPLYTFGSLIRGKPVEYYDRAEKKMVTFHPLQKIVGGSSRTLADSASNAGIFMGADGVPEGGEGQGGEGRGEGKKKTLASLIGNSVVSGVQESMLAILPSHLIHSSSAPALFPQQTPVVAGGGIFSSAAATAAPAAPPVPLAVPPAVPPSVEGPMLFVTIVIPMEGCQDKLSEKAVPSTTTFAEFEAKIVGSRPSPFHILLWESRDGEWVERDGEDLLATYVKGPDGGLKAKWIEDK</sequence>